<evidence type="ECO:0000313" key="13">
    <source>
        <dbReference type="Proteomes" id="UP000324091"/>
    </source>
</evidence>
<dbReference type="AlphaFoldDB" id="A0A5C6P571"/>
<keyword evidence="13" id="KW-1185">Reference proteome</keyword>
<evidence type="ECO:0000256" key="11">
    <source>
        <dbReference type="RuleBase" id="RU365008"/>
    </source>
</evidence>
<comment type="function">
    <text evidence="11">Catalyzes the hydrolysis of phosphatidylinositol-4,5-bisphosphate (PtdIns-4,5-P2) to phosphatidylinositol-4-phosphate (PtdIns-4-P).</text>
</comment>
<dbReference type="Proteomes" id="UP000324091">
    <property type="component" value="Chromosome 15"/>
</dbReference>
<keyword evidence="8 11" id="KW-1133">Transmembrane helix</keyword>
<evidence type="ECO:0000313" key="12">
    <source>
        <dbReference type="EMBL" id="TWW73978.1"/>
    </source>
</evidence>
<evidence type="ECO:0000256" key="9">
    <source>
        <dbReference type="ARBA" id="ARBA00023136"/>
    </source>
</evidence>
<dbReference type="EC" id="3.1.3.78" evidence="4 11"/>
<dbReference type="GO" id="GO:0031902">
    <property type="term" value="C:late endosome membrane"/>
    <property type="evidence" value="ECO:0007669"/>
    <property type="project" value="UniProtKB-SubCell"/>
</dbReference>
<dbReference type="GO" id="GO:0046856">
    <property type="term" value="P:phosphatidylinositol dephosphorylation"/>
    <property type="evidence" value="ECO:0007669"/>
    <property type="project" value="InterPro"/>
</dbReference>
<keyword evidence="5 11" id="KW-0812">Transmembrane</keyword>
<keyword evidence="6 11" id="KW-0967">Endosome</keyword>
<keyword evidence="7 11" id="KW-0378">Hydrolase</keyword>
<keyword evidence="10 11" id="KW-0458">Lysosome</keyword>
<evidence type="ECO:0000256" key="5">
    <source>
        <dbReference type="ARBA" id="ARBA00022692"/>
    </source>
</evidence>
<evidence type="ECO:0000256" key="6">
    <source>
        <dbReference type="ARBA" id="ARBA00022753"/>
    </source>
</evidence>
<dbReference type="GO" id="GO:0005765">
    <property type="term" value="C:lysosomal membrane"/>
    <property type="evidence" value="ECO:0007669"/>
    <property type="project" value="UniProtKB-SubCell"/>
</dbReference>
<name>A0A5C6P571_9TELE</name>
<accession>A0A5C6P571</accession>
<gene>
    <name evidence="12" type="ORF">D4764_15G0013740</name>
</gene>
<evidence type="ECO:0000256" key="4">
    <source>
        <dbReference type="ARBA" id="ARBA00012936"/>
    </source>
</evidence>
<dbReference type="Pfam" id="PF09788">
    <property type="entry name" value="Tmemb_55A"/>
    <property type="match status" value="1"/>
</dbReference>
<comment type="catalytic activity">
    <reaction evidence="1 11">
        <text>a 1,2-diacyl-sn-glycero-3-phospho-(1D-myo-inositol-4,5-bisphosphate) + H2O = a 1,2-diacyl-sn-glycero-3-phospho-(1D-myo-inositol-5-phosphate) + phosphate</text>
        <dbReference type="Rhea" id="RHEA:25674"/>
        <dbReference type="ChEBI" id="CHEBI:15377"/>
        <dbReference type="ChEBI" id="CHEBI:43474"/>
        <dbReference type="ChEBI" id="CHEBI:57795"/>
        <dbReference type="ChEBI" id="CHEBI:58456"/>
        <dbReference type="EC" id="3.1.3.78"/>
    </reaction>
</comment>
<evidence type="ECO:0000256" key="8">
    <source>
        <dbReference type="ARBA" id="ARBA00022989"/>
    </source>
</evidence>
<evidence type="ECO:0000256" key="2">
    <source>
        <dbReference type="ARBA" id="ARBA00004107"/>
    </source>
</evidence>
<feature type="transmembrane region" description="Helical" evidence="11">
    <location>
        <begin position="26"/>
        <end position="45"/>
    </location>
</feature>
<sequence length="59" mass="6673">MRREAGSLREEQAGTWGNARTYPGIYASWAALLLLVLISLARALYWACMRVSQPLQNFT</sequence>
<evidence type="ECO:0000256" key="1">
    <source>
        <dbReference type="ARBA" id="ARBA00001261"/>
    </source>
</evidence>
<comment type="caution">
    <text evidence="12">The sequence shown here is derived from an EMBL/GenBank/DDBJ whole genome shotgun (WGS) entry which is preliminary data.</text>
</comment>
<dbReference type="InterPro" id="IPR019178">
    <property type="entry name" value="PtdIns-P2-Ptase"/>
</dbReference>
<dbReference type="EMBL" id="RHFK02000007">
    <property type="protein sequence ID" value="TWW73978.1"/>
    <property type="molecule type" value="Genomic_DNA"/>
</dbReference>
<organism evidence="12 13">
    <name type="scientific">Takifugu flavidus</name>
    <name type="common">sansaifugu</name>
    <dbReference type="NCBI Taxonomy" id="433684"/>
    <lineage>
        <taxon>Eukaryota</taxon>
        <taxon>Metazoa</taxon>
        <taxon>Chordata</taxon>
        <taxon>Craniata</taxon>
        <taxon>Vertebrata</taxon>
        <taxon>Euteleostomi</taxon>
        <taxon>Actinopterygii</taxon>
        <taxon>Neopterygii</taxon>
        <taxon>Teleostei</taxon>
        <taxon>Neoteleostei</taxon>
        <taxon>Acanthomorphata</taxon>
        <taxon>Eupercaria</taxon>
        <taxon>Tetraodontiformes</taxon>
        <taxon>Tetradontoidea</taxon>
        <taxon>Tetraodontidae</taxon>
        <taxon>Takifugu</taxon>
    </lineage>
</organism>
<evidence type="ECO:0000256" key="3">
    <source>
        <dbReference type="ARBA" id="ARBA00004155"/>
    </source>
</evidence>
<proteinExistence type="predicted"/>
<reference evidence="12 13" key="1">
    <citation type="submission" date="2019-04" db="EMBL/GenBank/DDBJ databases">
        <title>Chromosome genome assembly for Takifugu flavidus.</title>
        <authorList>
            <person name="Xiao S."/>
        </authorList>
    </citation>
    <scope>NUCLEOTIDE SEQUENCE [LARGE SCALE GENOMIC DNA]</scope>
    <source>
        <strain evidence="12">HTHZ2018</strain>
        <tissue evidence="12">Muscle</tissue>
    </source>
</reference>
<evidence type="ECO:0000256" key="7">
    <source>
        <dbReference type="ARBA" id="ARBA00022801"/>
    </source>
</evidence>
<evidence type="ECO:0000256" key="10">
    <source>
        <dbReference type="ARBA" id="ARBA00023228"/>
    </source>
</evidence>
<comment type="subcellular location">
    <subcellularLocation>
        <location evidence="2 11">Late endosome membrane</location>
        <topology evidence="2 11">Multi-pass membrane protein</topology>
    </subcellularLocation>
    <subcellularLocation>
        <location evidence="3 11">Lysosome membrane</location>
        <topology evidence="3 11">Multi-pass membrane protein</topology>
    </subcellularLocation>
</comment>
<protein>
    <recommendedName>
        <fullName evidence="4 11">Phosphatidylinositol-4,5-bisphosphate 4-phosphatase</fullName>
        <ecNumber evidence="4 11">3.1.3.78</ecNumber>
    </recommendedName>
</protein>
<keyword evidence="9 11" id="KW-0472">Membrane</keyword>
<dbReference type="GO" id="GO:0034597">
    <property type="term" value="F:phosphatidylinositol-4,5-bisphosphate 4-phosphatase activity"/>
    <property type="evidence" value="ECO:0007669"/>
    <property type="project" value="UniProtKB-EC"/>
</dbReference>